<sequence>MSLEKQLNLLKQIDNCFLALNGKKLPSPLGVLDRYLWLHEKAPYSILAQGGEEDPYFIYANNYALSCFKYSLDEILSLPAKLSAAEENRPKRKLLFDKVAREGIVYNYNGDRVDKYQNTFRINDTIVWQLEENDGEVWGQGALFWSKEKERPRLVYRI</sequence>
<evidence type="ECO:0000313" key="3">
    <source>
        <dbReference type="Proteomes" id="UP001151079"/>
    </source>
</evidence>
<protein>
    <submittedName>
        <fullName evidence="2">MEKHLA domain-containing protein</fullName>
    </submittedName>
</protein>
<gene>
    <name evidence="2" type="ORF">OIU83_05405</name>
</gene>
<keyword evidence="3" id="KW-1185">Reference proteome</keyword>
<dbReference type="InterPro" id="IPR013978">
    <property type="entry name" value="MEKHLA"/>
</dbReference>
<dbReference type="InterPro" id="IPR035965">
    <property type="entry name" value="PAS-like_dom_sf"/>
</dbReference>
<name>A0A9X2ZD02_9FLAO</name>
<dbReference type="RefSeq" id="WP_264205252.1">
    <property type="nucleotide sequence ID" value="NZ_JAOZEW010000004.1"/>
</dbReference>
<evidence type="ECO:0000259" key="1">
    <source>
        <dbReference type="Pfam" id="PF08670"/>
    </source>
</evidence>
<reference evidence="2" key="1">
    <citation type="submission" date="2022-10" db="EMBL/GenBank/DDBJ databases">
        <title>Two novel species of Flavobacterium.</title>
        <authorList>
            <person name="Liu Q."/>
            <person name="Xin Y.-H."/>
        </authorList>
    </citation>
    <scope>NUCLEOTIDE SEQUENCE</scope>
    <source>
        <strain evidence="2">LS1R49</strain>
    </source>
</reference>
<dbReference type="AlphaFoldDB" id="A0A9X2ZD02"/>
<organism evidence="2 3">
    <name type="scientific">Flavobacterium shii</name>
    <dbReference type="NCBI Taxonomy" id="2987687"/>
    <lineage>
        <taxon>Bacteria</taxon>
        <taxon>Pseudomonadati</taxon>
        <taxon>Bacteroidota</taxon>
        <taxon>Flavobacteriia</taxon>
        <taxon>Flavobacteriales</taxon>
        <taxon>Flavobacteriaceae</taxon>
        <taxon>Flavobacterium</taxon>
    </lineage>
</organism>
<evidence type="ECO:0000313" key="2">
    <source>
        <dbReference type="EMBL" id="MCV9927075.1"/>
    </source>
</evidence>
<dbReference type="SUPFAM" id="SSF55785">
    <property type="entry name" value="PYP-like sensor domain (PAS domain)"/>
    <property type="match status" value="1"/>
</dbReference>
<accession>A0A9X2ZD02</accession>
<dbReference type="Pfam" id="PF08670">
    <property type="entry name" value="MEKHLA"/>
    <property type="match status" value="1"/>
</dbReference>
<proteinExistence type="predicted"/>
<feature type="domain" description="MEKHLA" evidence="1">
    <location>
        <begin position="34"/>
        <end position="144"/>
    </location>
</feature>
<dbReference type="EMBL" id="JAOZEW010000004">
    <property type="protein sequence ID" value="MCV9927075.1"/>
    <property type="molecule type" value="Genomic_DNA"/>
</dbReference>
<comment type="caution">
    <text evidence="2">The sequence shown here is derived from an EMBL/GenBank/DDBJ whole genome shotgun (WGS) entry which is preliminary data.</text>
</comment>
<dbReference type="Proteomes" id="UP001151079">
    <property type="component" value="Unassembled WGS sequence"/>
</dbReference>